<dbReference type="InterPro" id="IPR001381">
    <property type="entry name" value="DHquinase_I"/>
</dbReference>
<dbReference type="NCBIfam" id="TIGR01093">
    <property type="entry name" value="aroD"/>
    <property type="match status" value="1"/>
</dbReference>
<protein>
    <submittedName>
        <fullName evidence="2">Uncharacterized protein</fullName>
    </submittedName>
</protein>
<dbReference type="Pfam" id="PF01487">
    <property type="entry name" value="DHquinase_I"/>
    <property type="match status" value="1"/>
</dbReference>
<feature type="region of interest" description="Disordered" evidence="1">
    <location>
        <begin position="1"/>
        <end position="23"/>
    </location>
</feature>
<sequence length="679" mass="74234">MSAVAQAGPVPAATPPASMSPNNKANGVMKIHDIIHADPRRLLVLFDKGQDEIVRVVADVLGQPFSVVASVQDAGERTDVVVGIENGLVYEPEVLGKLGRIVITTHGIDVKDCRDEYVTSFCDYEYLYSSSGFKRGTISRYLGFILGELKPHEGLKKKSRTTLLSTTFPDIRAALSNMDILSVGADSVELRVDLLQEPGFNGASKGVPSLKYVGEQVMMLRERTELPIIFTTRCTAENGRFPMDNPALFYEYLHKAIQWGCAYIDVELWLPEDIRRRLSANKGSTRIISAWHDFSGRFRWSSAEARQVFEAGAVYGDVVKMIAIVNSADANYELEYFRSAVQGVHPQTPFSAVNMGPVGQLSRTLNQVFTPITHPLLPAVAAPGQLSAAEIGSMLHSMGHVEKQSMYAIGNVRANGQAMFLEKVLNELSLPHRAVCIDHLPQNSLESILSQPDFGGAWLNPPLSLTKAAYLPRTTEAAAAIGQVDTVVVRSDTFGKTMVCDNATWKGIRATLTRDHVPSAYADRPALVLANTEAQAAAAIYALRDLKVSAIYTIGFTANASNGPHVQQFRGVADMKQVPEPFVIVSALPADKSLVVLPLLRHYSGGLRKTQRPGKVFLDLANGQRVKKDSVAAAAELGWRSYRIGPVNTYTMVAMLRLLLGVNLGYDFVRLANGRYLYE</sequence>
<dbReference type="InterPro" id="IPR013785">
    <property type="entry name" value="Aldolase_TIM"/>
</dbReference>
<dbReference type="Gene3D" id="3.40.50.720">
    <property type="entry name" value="NAD(P)-binding Rossmann-like Domain"/>
    <property type="match status" value="1"/>
</dbReference>
<dbReference type="CDD" id="cd00502">
    <property type="entry name" value="DHQase_I"/>
    <property type="match status" value="1"/>
</dbReference>
<evidence type="ECO:0000256" key="1">
    <source>
        <dbReference type="SAM" id="MobiDB-lite"/>
    </source>
</evidence>
<dbReference type="PANTHER" id="PTHR43783:SF1">
    <property type="entry name" value="UDP-N-ACETYLGLUCOSAMINE 1-CARBOXYVINYLTRANSFERASE"/>
    <property type="match status" value="1"/>
</dbReference>
<name>A0AAV9PGC4_9PEZI</name>
<dbReference type="GO" id="GO:0003855">
    <property type="term" value="F:3-dehydroquinate dehydratase activity"/>
    <property type="evidence" value="ECO:0007669"/>
    <property type="project" value="InterPro"/>
</dbReference>
<dbReference type="GeneID" id="89925563"/>
<dbReference type="SUPFAM" id="SSF51569">
    <property type="entry name" value="Aldolase"/>
    <property type="match status" value="1"/>
</dbReference>
<proteinExistence type="predicted"/>
<accession>A0AAV9PGC4</accession>
<evidence type="ECO:0000313" key="3">
    <source>
        <dbReference type="Proteomes" id="UP001337655"/>
    </source>
</evidence>
<dbReference type="Proteomes" id="UP001337655">
    <property type="component" value="Unassembled WGS sequence"/>
</dbReference>
<organism evidence="2 3">
    <name type="scientific">Saxophila tyrrhenica</name>
    <dbReference type="NCBI Taxonomy" id="1690608"/>
    <lineage>
        <taxon>Eukaryota</taxon>
        <taxon>Fungi</taxon>
        <taxon>Dikarya</taxon>
        <taxon>Ascomycota</taxon>
        <taxon>Pezizomycotina</taxon>
        <taxon>Dothideomycetes</taxon>
        <taxon>Dothideomycetidae</taxon>
        <taxon>Mycosphaerellales</taxon>
        <taxon>Extremaceae</taxon>
        <taxon>Saxophila</taxon>
    </lineage>
</organism>
<dbReference type="RefSeq" id="XP_064660101.1">
    <property type="nucleotide sequence ID" value="XM_064801471.1"/>
</dbReference>
<dbReference type="Gene3D" id="3.40.50.10860">
    <property type="entry name" value="Leucine Dehydrogenase, chain A, domain 1"/>
    <property type="match status" value="1"/>
</dbReference>
<reference evidence="2 3" key="1">
    <citation type="submission" date="2023-08" db="EMBL/GenBank/DDBJ databases">
        <title>Black Yeasts Isolated from many extreme environments.</title>
        <authorList>
            <person name="Coleine C."/>
            <person name="Stajich J.E."/>
            <person name="Selbmann L."/>
        </authorList>
    </citation>
    <scope>NUCLEOTIDE SEQUENCE [LARGE SCALE GENOMIC DNA]</scope>
    <source>
        <strain evidence="2 3">CCFEE 5935</strain>
    </source>
</reference>
<dbReference type="InterPro" id="IPR050068">
    <property type="entry name" value="MurA_subfamily"/>
</dbReference>
<dbReference type="FunFam" id="3.20.20.70:FF:000135">
    <property type="entry name" value="Pentafunctional AROM polypeptide"/>
    <property type="match status" value="1"/>
</dbReference>
<dbReference type="Gene3D" id="3.20.20.70">
    <property type="entry name" value="Aldolase class I"/>
    <property type="match status" value="1"/>
</dbReference>
<evidence type="ECO:0000313" key="2">
    <source>
        <dbReference type="EMBL" id="KAK5171073.1"/>
    </source>
</evidence>
<dbReference type="EMBL" id="JAVRRT010000006">
    <property type="protein sequence ID" value="KAK5171073.1"/>
    <property type="molecule type" value="Genomic_DNA"/>
</dbReference>
<dbReference type="AlphaFoldDB" id="A0AAV9PGC4"/>
<gene>
    <name evidence="2" type="ORF">LTR77_004217</name>
</gene>
<comment type="caution">
    <text evidence="2">The sequence shown here is derived from an EMBL/GenBank/DDBJ whole genome shotgun (WGS) entry which is preliminary data.</text>
</comment>
<keyword evidence="3" id="KW-1185">Reference proteome</keyword>
<dbReference type="PANTHER" id="PTHR43783">
    <property type="entry name" value="UDP-N-ACETYLGLUCOSAMINE 1-CARBOXYVINYLTRANSFERASE"/>
    <property type="match status" value="1"/>
</dbReference>